<dbReference type="UniPathway" id="UPA00219"/>
<feature type="binding site" evidence="10">
    <location>
        <begin position="10"/>
        <end position="12"/>
    </location>
    <ligand>
        <name>UDP-N-acetyl-alpha-D-glucosamine</name>
        <dbReference type="ChEBI" id="CHEBI:57705"/>
    </ligand>
</feature>
<organism evidence="13 14">
    <name type="scientific">Erysipelothrix larvae</name>
    <dbReference type="NCBI Taxonomy" id="1514105"/>
    <lineage>
        <taxon>Bacteria</taxon>
        <taxon>Bacillati</taxon>
        <taxon>Bacillota</taxon>
        <taxon>Erysipelotrichia</taxon>
        <taxon>Erysipelotrichales</taxon>
        <taxon>Erysipelotrichaceae</taxon>
        <taxon>Erysipelothrix</taxon>
    </lineage>
</organism>
<evidence type="ECO:0000256" key="9">
    <source>
        <dbReference type="ARBA" id="ARBA00023316"/>
    </source>
</evidence>
<dbReference type="PANTHER" id="PTHR21015">
    <property type="entry name" value="UDP-N-ACETYLGLUCOSAMINE--N-ACETYLMURAMYL-(PENTAPEPTIDE) PYROPHOSPHORYL-UNDECAPRENOL N-ACETYLGLUCOSAMINE TRANSFERASE 1"/>
    <property type="match status" value="1"/>
</dbReference>
<dbReference type="GO" id="GO:0051991">
    <property type="term" value="F:UDP-N-acetyl-D-glucosamine:N-acetylmuramoyl-L-alanyl-D-glutamyl-meso-2,6-diaminopimelyl-D-alanyl-D-alanine-diphosphoundecaprenol 4-beta-N-acetylglucosaminlytransferase activity"/>
    <property type="evidence" value="ECO:0007669"/>
    <property type="project" value="RHEA"/>
</dbReference>
<evidence type="ECO:0000256" key="10">
    <source>
        <dbReference type="HAMAP-Rule" id="MF_00033"/>
    </source>
</evidence>
<comment type="function">
    <text evidence="10">Cell wall formation. Catalyzes the transfer of a GlcNAc subunit on undecaprenyl-pyrophosphoryl-MurNAc-pentapeptide (lipid intermediate I) to form undecaprenyl-pyrophosphoryl-MurNAc-(pentapeptide)GlcNAc (lipid intermediate II).</text>
</comment>
<comment type="subcellular location">
    <subcellularLocation>
        <location evidence="10">Cell membrane</location>
        <topology evidence="10">Peripheral membrane protein</topology>
        <orientation evidence="10">Cytoplasmic side</orientation>
    </subcellularLocation>
</comment>
<protein>
    <recommendedName>
        <fullName evidence="10">UDP-N-acetylglucosamine--N-acetylmuramyl-(pentapeptide) pyrophosphoryl-undecaprenol N-acetylglucosamine transferase</fullName>
        <ecNumber evidence="10">2.4.1.227</ecNumber>
    </recommendedName>
    <alternativeName>
        <fullName evidence="10">Undecaprenyl-PP-MurNAc-pentapeptide-UDPGlcNAc GlcNAc transferase</fullName>
    </alternativeName>
</protein>
<feature type="domain" description="Glycosyl transferase family 28 C-terminal" evidence="12">
    <location>
        <begin position="187"/>
        <end position="347"/>
    </location>
</feature>
<dbReference type="STRING" id="1514105.AOC36_04790"/>
<keyword evidence="2 10" id="KW-0132">Cell division</keyword>
<evidence type="ECO:0000256" key="5">
    <source>
        <dbReference type="ARBA" id="ARBA00022960"/>
    </source>
</evidence>
<dbReference type="EC" id="2.4.1.227" evidence="10"/>
<dbReference type="GO" id="GO:0009252">
    <property type="term" value="P:peptidoglycan biosynthetic process"/>
    <property type="evidence" value="ECO:0007669"/>
    <property type="project" value="UniProtKB-UniRule"/>
</dbReference>
<gene>
    <name evidence="10" type="primary">murG</name>
    <name evidence="13" type="ORF">AOC36_04790</name>
</gene>
<sequence>MKICIVTGGSGGHIYPALTFADYAKENSDTSIFFIGNQDRMESRIIPEAGYPFFAIHNKGLQGSVLDKVKAVAGQFSAISEARKILKEQKPDLLFAFGGYVTLPCVLAAHRLNIPVVLHEQNAYVGKANKMAARYARAIITCYDKAFEGVESVYQYGNPRGAIDPKQIDSKHEMKRLGIKDTDAIVLYVMGSQGAQTMNDVMVDLIPKVKDKPYKLVVSTGANEYQSFIRRIEQVPSNVIVEPFVDQKALLGVTDLVVARSGATTIAELAAFKTPSILIPSPYVANNHQLYNAKALEDKGACVLIEEDRVKTDVLMDAIDDLMGDSIKLKAIGTAVSTFARPDANQRILALLKTIGA</sequence>
<evidence type="ECO:0000256" key="1">
    <source>
        <dbReference type="ARBA" id="ARBA00022475"/>
    </source>
</evidence>
<feature type="binding site" evidence="10">
    <location>
        <position position="289"/>
    </location>
    <ligand>
        <name>UDP-N-acetyl-alpha-D-glucosamine</name>
        <dbReference type="ChEBI" id="CHEBI:57705"/>
    </ligand>
</feature>
<feature type="binding site" evidence="10">
    <location>
        <position position="192"/>
    </location>
    <ligand>
        <name>UDP-N-acetyl-alpha-D-glucosamine</name>
        <dbReference type="ChEBI" id="CHEBI:57705"/>
    </ligand>
</feature>
<evidence type="ECO:0000256" key="7">
    <source>
        <dbReference type="ARBA" id="ARBA00023136"/>
    </source>
</evidence>
<comment type="catalytic activity">
    <reaction evidence="10">
        <text>di-trans,octa-cis-undecaprenyl diphospho-N-acetyl-alpha-D-muramoyl-L-alanyl-D-glutamyl-meso-2,6-diaminopimeloyl-D-alanyl-D-alanine + UDP-N-acetyl-alpha-D-glucosamine = di-trans,octa-cis-undecaprenyl diphospho-[N-acetyl-alpha-D-glucosaminyl-(1-&gt;4)]-N-acetyl-alpha-D-muramoyl-L-alanyl-D-glutamyl-meso-2,6-diaminopimeloyl-D-alanyl-D-alanine + UDP + H(+)</text>
        <dbReference type="Rhea" id="RHEA:31227"/>
        <dbReference type="ChEBI" id="CHEBI:15378"/>
        <dbReference type="ChEBI" id="CHEBI:57705"/>
        <dbReference type="ChEBI" id="CHEBI:58223"/>
        <dbReference type="ChEBI" id="CHEBI:61387"/>
        <dbReference type="ChEBI" id="CHEBI:61388"/>
        <dbReference type="EC" id="2.4.1.227"/>
    </reaction>
</comment>
<comment type="caution">
    <text evidence="10">Lacks conserved residue(s) required for the propagation of feature annotation.</text>
</comment>
<accession>A0A0X8GZW9</accession>
<keyword evidence="7 10" id="KW-0472">Membrane</keyword>
<keyword evidence="14" id="KW-1185">Reference proteome</keyword>
<dbReference type="GO" id="GO:0051301">
    <property type="term" value="P:cell division"/>
    <property type="evidence" value="ECO:0007669"/>
    <property type="project" value="UniProtKB-KW"/>
</dbReference>
<dbReference type="NCBIfam" id="TIGR01133">
    <property type="entry name" value="murG"/>
    <property type="match status" value="1"/>
</dbReference>
<evidence type="ECO:0000256" key="3">
    <source>
        <dbReference type="ARBA" id="ARBA00022676"/>
    </source>
</evidence>
<dbReference type="OrthoDB" id="9808936at2"/>
<keyword evidence="4 10" id="KW-0808">Transferase</keyword>
<evidence type="ECO:0000256" key="8">
    <source>
        <dbReference type="ARBA" id="ARBA00023306"/>
    </source>
</evidence>
<feature type="domain" description="Glycosyltransferase family 28 N-terminal" evidence="11">
    <location>
        <begin position="3"/>
        <end position="140"/>
    </location>
</feature>
<dbReference type="Pfam" id="PF03033">
    <property type="entry name" value="Glyco_transf_28"/>
    <property type="match status" value="1"/>
</dbReference>
<keyword evidence="1 10" id="KW-1003">Cell membrane</keyword>
<dbReference type="GO" id="GO:0005975">
    <property type="term" value="P:carbohydrate metabolic process"/>
    <property type="evidence" value="ECO:0007669"/>
    <property type="project" value="InterPro"/>
</dbReference>
<dbReference type="InterPro" id="IPR006009">
    <property type="entry name" value="GlcNAc_MurG"/>
</dbReference>
<comment type="similarity">
    <text evidence="10">Belongs to the glycosyltransferase 28 family. MurG subfamily.</text>
</comment>
<evidence type="ECO:0000313" key="14">
    <source>
        <dbReference type="Proteomes" id="UP000063781"/>
    </source>
</evidence>
<keyword evidence="8 10" id="KW-0131">Cell cycle</keyword>
<evidence type="ECO:0000256" key="6">
    <source>
        <dbReference type="ARBA" id="ARBA00022984"/>
    </source>
</evidence>
<dbReference type="RefSeq" id="WP_067631959.1">
    <property type="nucleotide sequence ID" value="NZ_CP013213.1"/>
</dbReference>
<keyword evidence="5 10" id="KW-0133">Cell shape</keyword>
<dbReference type="CDD" id="cd03785">
    <property type="entry name" value="GT28_MurG"/>
    <property type="match status" value="1"/>
</dbReference>
<dbReference type="KEGG" id="erl:AOC36_04790"/>
<keyword evidence="3 10" id="KW-0328">Glycosyltransferase</keyword>
<reference evidence="13 14" key="1">
    <citation type="submission" date="2015-10" db="EMBL/GenBank/DDBJ databases">
        <title>Erysipelothrix larvae sp. LV19 isolated from the larval gut of the rhinoceros beetle, Trypoxylus dichotomus.</title>
        <authorList>
            <person name="Lim S."/>
            <person name="Kim B.-C."/>
        </authorList>
    </citation>
    <scope>NUCLEOTIDE SEQUENCE [LARGE SCALE GENOMIC DNA]</scope>
    <source>
        <strain evidence="13 14">LV19</strain>
    </source>
</reference>
<dbReference type="PANTHER" id="PTHR21015:SF22">
    <property type="entry name" value="GLYCOSYLTRANSFERASE"/>
    <property type="match status" value="1"/>
</dbReference>
<name>A0A0X8GZW9_9FIRM</name>
<dbReference type="AlphaFoldDB" id="A0A0X8GZW9"/>
<dbReference type="GO" id="GO:0005886">
    <property type="term" value="C:plasma membrane"/>
    <property type="evidence" value="ECO:0007669"/>
    <property type="project" value="UniProtKB-SubCell"/>
</dbReference>
<dbReference type="InterPro" id="IPR007235">
    <property type="entry name" value="Glyco_trans_28_C"/>
</dbReference>
<comment type="pathway">
    <text evidence="10">Cell wall biogenesis; peptidoglycan biosynthesis.</text>
</comment>
<dbReference type="Gene3D" id="3.40.50.2000">
    <property type="entry name" value="Glycogen Phosphorylase B"/>
    <property type="match status" value="2"/>
</dbReference>
<keyword evidence="9 10" id="KW-0961">Cell wall biogenesis/degradation</keyword>
<dbReference type="GO" id="GO:0050511">
    <property type="term" value="F:undecaprenyldiphospho-muramoylpentapeptide beta-N-acetylglucosaminyltransferase activity"/>
    <property type="evidence" value="ECO:0007669"/>
    <property type="project" value="UniProtKB-UniRule"/>
</dbReference>
<feature type="binding site" evidence="10">
    <location>
        <position position="122"/>
    </location>
    <ligand>
        <name>UDP-N-acetyl-alpha-D-glucosamine</name>
        <dbReference type="ChEBI" id="CHEBI:57705"/>
    </ligand>
</feature>
<evidence type="ECO:0000259" key="11">
    <source>
        <dbReference type="Pfam" id="PF03033"/>
    </source>
</evidence>
<dbReference type="Proteomes" id="UP000063781">
    <property type="component" value="Chromosome"/>
</dbReference>
<dbReference type="Pfam" id="PF04101">
    <property type="entry name" value="Glyco_tran_28_C"/>
    <property type="match status" value="1"/>
</dbReference>
<evidence type="ECO:0000256" key="4">
    <source>
        <dbReference type="ARBA" id="ARBA00022679"/>
    </source>
</evidence>
<dbReference type="EMBL" id="CP013213">
    <property type="protein sequence ID" value="AMC93314.1"/>
    <property type="molecule type" value="Genomic_DNA"/>
</dbReference>
<evidence type="ECO:0000259" key="12">
    <source>
        <dbReference type="Pfam" id="PF04101"/>
    </source>
</evidence>
<proteinExistence type="inferred from homology"/>
<dbReference type="HAMAP" id="MF_00033">
    <property type="entry name" value="MurG"/>
    <property type="match status" value="1"/>
</dbReference>
<dbReference type="GO" id="GO:0071555">
    <property type="term" value="P:cell wall organization"/>
    <property type="evidence" value="ECO:0007669"/>
    <property type="project" value="UniProtKB-KW"/>
</dbReference>
<dbReference type="SUPFAM" id="SSF53756">
    <property type="entry name" value="UDP-Glycosyltransferase/glycogen phosphorylase"/>
    <property type="match status" value="1"/>
</dbReference>
<evidence type="ECO:0000256" key="2">
    <source>
        <dbReference type="ARBA" id="ARBA00022618"/>
    </source>
</evidence>
<evidence type="ECO:0000313" key="13">
    <source>
        <dbReference type="EMBL" id="AMC93314.1"/>
    </source>
</evidence>
<dbReference type="GO" id="GO:0008360">
    <property type="term" value="P:regulation of cell shape"/>
    <property type="evidence" value="ECO:0007669"/>
    <property type="project" value="UniProtKB-KW"/>
</dbReference>
<keyword evidence="6 10" id="KW-0573">Peptidoglycan synthesis</keyword>
<dbReference type="InterPro" id="IPR004276">
    <property type="entry name" value="GlycoTrans_28_N"/>
</dbReference>